<dbReference type="PATRIC" id="fig|1316930.3.peg.557"/>
<dbReference type="InterPro" id="IPR004890">
    <property type="entry name" value="Lipoprotein_10_C"/>
</dbReference>
<evidence type="ECO:0000259" key="3">
    <source>
        <dbReference type="Pfam" id="PF03202"/>
    </source>
</evidence>
<dbReference type="RefSeq" id="WP_013954908.1">
    <property type="nucleotide sequence ID" value="NZ_CP005933.1"/>
</dbReference>
<evidence type="ECO:0000256" key="1">
    <source>
        <dbReference type="ARBA" id="ARBA00009031"/>
    </source>
</evidence>
<dbReference type="Pfam" id="PF03202">
    <property type="entry name" value="Lipoprotein_10"/>
    <property type="match status" value="1"/>
</dbReference>
<dbReference type="Pfam" id="PF03305">
    <property type="entry name" value="Lipoprotein_X"/>
    <property type="match status" value="1"/>
</dbReference>
<dbReference type="AlphaFoldDB" id="A0A059Y4H6"/>
<dbReference type="KEGG" id="mbq:K668_02710"/>
<sequence length="728" mass="81603">MSKKNKLMIGLSSTAIPLLAAVSAKCGGTVNYEDLGKDAKKISLGVSFSSGQPQWNTMASLIKYYNEAHKNDKHFLPVELKHLGSGYPEGENTVITELKAKRNEVVNLAFNYGSLASRLASSEMRDLYKMDKVLNFEDNDKDISVDLKNINEKFARANSNTENLPNNGTFMIPMLKSIQVMSANAPVLQYIFKTFENKGAKFDDSFKKSARYQDIMTNGKGDESEVQKLWGEFESSQQDAVKKLTISSSTFENLEELLNFANIAQKSFKNSAAKNSRLHILGVDDVSGLIQSLPYAMINADANDFFIQTGLVKNKTTVNYKKIKDKNNKSVKALSEIYNKFKESLATKSLTLLAGGEYTSSYQTKHEYAFGIGSTAGYRHNFISDKTKKVIFTLKGTDVSGEKDKEFKNVIKKTEKGVDQLFVTFKENANKVYKSTVDTDKLDDEEKDSLRYSYKSLDSATDSKMDEILKKITNTDPEASDNKQWLLFLREDNQSDIKTVKEKGAQEVGTVIETKISGASKYKIFFLNDESLLVRKELSSKGTLQEKELIVFAVPGKWNKSNEKRVIYSQGPSLIGVSRGAKPDRAAKNFAKFLTSLEKIDITLSKYDKDMKKTKDSRDKPYKQVTPAQFISDAASYVFPVKGFEKTDTSKIKNKYIVHTYNELKEAVTNKNVVIYEEPAGFHSSSFRESLGSAFKSAYLKAKNDQPLEDFDKEIIGSIIASSSQILK</sequence>
<evidence type="ECO:0000259" key="4">
    <source>
        <dbReference type="Pfam" id="PF03305"/>
    </source>
</evidence>
<comment type="similarity">
    <text evidence="1">Belongs to the MG185/MG260 family.</text>
</comment>
<evidence type="ECO:0000313" key="6">
    <source>
        <dbReference type="Proteomes" id="UP000027182"/>
    </source>
</evidence>
<keyword evidence="2" id="KW-0732">Signal</keyword>
<keyword evidence="5" id="KW-0449">Lipoprotein</keyword>
<gene>
    <name evidence="5" type="ORF">K668_02710</name>
</gene>
<evidence type="ECO:0000313" key="5">
    <source>
        <dbReference type="EMBL" id="AIA34118.1"/>
    </source>
</evidence>
<feature type="domain" description="Mycoplasma lipoprotein central" evidence="4">
    <location>
        <begin position="222"/>
        <end position="393"/>
    </location>
</feature>
<feature type="chain" id="PRO_5001581740" evidence="2">
    <location>
        <begin position="21"/>
        <end position="728"/>
    </location>
</feature>
<feature type="signal peptide" evidence="2">
    <location>
        <begin position="1"/>
        <end position="20"/>
    </location>
</feature>
<proteinExistence type="inferred from homology"/>
<dbReference type="HOGENOM" id="CLU_017227_1_0_14"/>
<dbReference type="InterPro" id="IPR004984">
    <property type="entry name" value="Mycoplasma_lipoprotein_cen_dom"/>
</dbReference>
<dbReference type="InterPro" id="IPR054825">
    <property type="entry name" value="P68-like"/>
</dbReference>
<protein>
    <submittedName>
        <fullName evidence="5">Membrane lipoprotein P81</fullName>
    </submittedName>
</protein>
<dbReference type="EMBL" id="CP005933">
    <property type="protein sequence ID" value="AIA34118.1"/>
    <property type="molecule type" value="Genomic_DNA"/>
</dbReference>
<feature type="domain" description="Mycoplasma lipoprotein C-terminal" evidence="3">
    <location>
        <begin position="569"/>
        <end position="698"/>
    </location>
</feature>
<evidence type="ECO:0000256" key="2">
    <source>
        <dbReference type="SAM" id="SignalP"/>
    </source>
</evidence>
<reference evidence="5 6" key="1">
    <citation type="submission" date="2013-04" db="EMBL/GenBank/DDBJ databases">
        <authorList>
            <person name="Lin L."/>
            <person name="Zeng Z."/>
            <person name="Xie J."/>
            <person name="Luo L."/>
            <person name="Yang Z."/>
            <person name="Liang W."/>
            <person name="Lin H."/>
            <person name="Dong C."/>
            <person name="Sun Y."/>
        </authorList>
    </citation>
    <scope>NUCLEOTIDE SEQUENCE [LARGE SCALE GENOMIC DNA]</scope>
    <source>
        <strain evidence="5 6">CQ-W70</strain>
    </source>
</reference>
<dbReference type="Proteomes" id="UP000027182">
    <property type="component" value="Chromosome"/>
</dbReference>
<name>A0A059Y4H6_MYCBV</name>
<accession>A0A059Y4H6</accession>
<organism evidence="5 6">
    <name type="scientific">Mycoplasmopsis bovis CQ-W70</name>
    <dbReference type="NCBI Taxonomy" id="1316930"/>
    <lineage>
        <taxon>Bacteria</taxon>
        <taxon>Bacillati</taxon>
        <taxon>Mycoplasmatota</taxon>
        <taxon>Mycoplasmoidales</taxon>
        <taxon>Metamycoplasmataceae</taxon>
        <taxon>Mycoplasmopsis</taxon>
    </lineage>
</organism>
<dbReference type="NCBIfam" id="NF045826">
    <property type="entry name" value="lipo_P68"/>
    <property type="match status" value="1"/>
</dbReference>